<dbReference type="RefSeq" id="WP_186919182.1">
    <property type="nucleotide sequence ID" value="NZ_JACOPQ010000007.1"/>
</dbReference>
<sequence length="256" mass="28559">MIFSADLDRTLIFSQRRLTGDVPVVPAEYRQGAPAGFMTPGALSALGLLQKRAVFLVNTLRGLEQARRVVFVRDGACRYLALQNGLYLYRDGVEDREWSGWVRRTVADLPLDLGAGADWIQRVLPGIECLSKQYEYLAVFFVDEERFDDAACGQLGSELSRKGWALFRQRKKLYLSPSAIDKGRVLDRVRTLEGDSDTVGFGDSWFDLPMLRACGTAWSLRGCELDGGDWGFPIRFSSAPGEAGTEEVLHLILGER</sequence>
<reference evidence="1" key="1">
    <citation type="submission" date="2020-08" db="EMBL/GenBank/DDBJ databases">
        <title>Genome public.</title>
        <authorList>
            <person name="Liu C."/>
            <person name="Sun Q."/>
        </authorList>
    </citation>
    <scope>NUCLEOTIDE SEQUENCE</scope>
    <source>
        <strain evidence="1">NSJ-52</strain>
    </source>
</reference>
<proteinExistence type="predicted"/>
<protein>
    <recommendedName>
        <fullName evidence="3">Sucrose phosphatase-like domain-containing protein</fullName>
    </recommendedName>
</protein>
<gene>
    <name evidence="1" type="ORF">H8S62_10150</name>
</gene>
<dbReference type="SUPFAM" id="SSF56784">
    <property type="entry name" value="HAD-like"/>
    <property type="match status" value="1"/>
</dbReference>
<evidence type="ECO:0000313" key="2">
    <source>
        <dbReference type="Proteomes" id="UP000607645"/>
    </source>
</evidence>
<organism evidence="1 2">
    <name type="scientific">Lawsonibacter faecis</name>
    <dbReference type="NCBI Taxonomy" id="2763052"/>
    <lineage>
        <taxon>Bacteria</taxon>
        <taxon>Bacillati</taxon>
        <taxon>Bacillota</taxon>
        <taxon>Clostridia</taxon>
        <taxon>Eubacteriales</taxon>
        <taxon>Oscillospiraceae</taxon>
        <taxon>Lawsonibacter</taxon>
    </lineage>
</organism>
<comment type="caution">
    <text evidence="1">The sequence shown here is derived from an EMBL/GenBank/DDBJ whole genome shotgun (WGS) entry which is preliminary data.</text>
</comment>
<evidence type="ECO:0000313" key="1">
    <source>
        <dbReference type="EMBL" id="MBC5737364.1"/>
    </source>
</evidence>
<dbReference type="EMBL" id="JACOPQ010000007">
    <property type="protein sequence ID" value="MBC5737364.1"/>
    <property type="molecule type" value="Genomic_DNA"/>
</dbReference>
<accession>A0A8J6JLB2</accession>
<dbReference type="Proteomes" id="UP000607645">
    <property type="component" value="Unassembled WGS sequence"/>
</dbReference>
<dbReference type="AlphaFoldDB" id="A0A8J6JLB2"/>
<keyword evidence="2" id="KW-1185">Reference proteome</keyword>
<dbReference type="Gene3D" id="3.40.50.1000">
    <property type="entry name" value="HAD superfamily/HAD-like"/>
    <property type="match status" value="1"/>
</dbReference>
<dbReference type="InterPro" id="IPR036412">
    <property type="entry name" value="HAD-like_sf"/>
</dbReference>
<evidence type="ECO:0008006" key="3">
    <source>
        <dbReference type="Google" id="ProtNLM"/>
    </source>
</evidence>
<name>A0A8J6JLB2_9FIRM</name>
<dbReference type="InterPro" id="IPR023214">
    <property type="entry name" value="HAD_sf"/>
</dbReference>